<name>A0A1D3JQ03_PSEVE</name>
<evidence type="ECO:0000313" key="1">
    <source>
        <dbReference type="EMBL" id="SBW78140.1"/>
    </source>
</evidence>
<dbReference type="Proteomes" id="UP000245431">
    <property type="component" value="Chromosome PVE_r1"/>
</dbReference>
<evidence type="ECO:0000313" key="2">
    <source>
        <dbReference type="Proteomes" id="UP000245431"/>
    </source>
</evidence>
<dbReference type="RefSeq" id="WP_017848629.1">
    <property type="nucleotide sequence ID" value="NZ_AOUH01000031.1"/>
</dbReference>
<dbReference type="AlphaFoldDB" id="A0A1D3JQ03"/>
<accession>A0A1D3JQ03</accession>
<organism evidence="1 2">
    <name type="scientific">Pseudomonas veronii 1YdBTEX2</name>
    <dbReference type="NCBI Taxonomy" id="1295141"/>
    <lineage>
        <taxon>Bacteria</taxon>
        <taxon>Pseudomonadati</taxon>
        <taxon>Pseudomonadota</taxon>
        <taxon>Gammaproteobacteria</taxon>
        <taxon>Pseudomonadales</taxon>
        <taxon>Pseudomonadaceae</taxon>
        <taxon>Pseudomonas</taxon>
    </lineage>
</organism>
<reference evidence="2" key="1">
    <citation type="submission" date="2016-07" db="EMBL/GenBank/DDBJ databases">
        <authorList>
            <person name="Florea S."/>
            <person name="Webb J.S."/>
            <person name="Jaromczyk J."/>
            <person name="Schardl C.L."/>
        </authorList>
    </citation>
    <scope>NUCLEOTIDE SEQUENCE [LARGE SCALE GENOMIC DNA]</scope>
    <source>
        <strain evidence="2">1YdBTEX2</strain>
    </source>
</reference>
<proteinExistence type="predicted"/>
<dbReference type="EMBL" id="LT599583">
    <property type="protein sequence ID" value="SBW78140.1"/>
    <property type="molecule type" value="Genomic_DNA"/>
</dbReference>
<protein>
    <submittedName>
        <fullName evidence="1">Uncharacterized protein</fullName>
    </submittedName>
</protein>
<sequence length="100" mass="11242">MVTQDVQLVKQIFELLDAGIVGGYDSFFYEVTVGAGYIETVLTVENKGVRVTDAETDYNGAILYRLVKELRECATRRGENWSSFVMTYARGGEVKTRFNA</sequence>
<gene>
    <name evidence="1" type="ORF">PVE_R1G0252</name>
</gene>